<reference evidence="2 3" key="1">
    <citation type="journal article" date="2011" name="Front. Microbiol.">
        <title>Genomic signatures of strain selection and enhancement in Bacillus atrophaeus var. globigii, a historical biowarfare simulant.</title>
        <authorList>
            <person name="Gibbons H.S."/>
            <person name="Broomall S.M."/>
            <person name="McNew L.A."/>
            <person name="Daligault H."/>
            <person name="Chapman C."/>
            <person name="Bruce D."/>
            <person name="Karavis M."/>
            <person name="Krepps M."/>
            <person name="McGregor P.A."/>
            <person name="Hong C."/>
            <person name="Park K.H."/>
            <person name="Akmal A."/>
            <person name="Feldman A."/>
            <person name="Lin J.S."/>
            <person name="Chang W.E."/>
            <person name="Higgs B.W."/>
            <person name="Demirev P."/>
            <person name="Lindquist J."/>
            <person name="Liem A."/>
            <person name="Fochler E."/>
            <person name="Read T.D."/>
            <person name="Tapia R."/>
            <person name="Johnson S."/>
            <person name="Bishop-Lilly K.A."/>
            <person name="Detter C."/>
            <person name="Han C."/>
            <person name="Sozhamannan S."/>
            <person name="Rosenzweig C.N."/>
            <person name="Skowronski E.W."/>
        </authorList>
    </citation>
    <scope>NUCLEOTIDE SEQUENCE [LARGE SCALE GENOMIC DNA]</scope>
    <source>
        <strain evidence="2 3">AK5</strain>
    </source>
</reference>
<protein>
    <submittedName>
        <fullName evidence="2">Uncharacterized protein</fullName>
    </submittedName>
</protein>
<feature type="transmembrane region" description="Helical" evidence="1">
    <location>
        <begin position="85"/>
        <end position="110"/>
    </location>
</feature>
<feature type="transmembrane region" description="Helical" evidence="1">
    <location>
        <begin position="20"/>
        <end position="38"/>
    </location>
</feature>
<keyword evidence="1" id="KW-0812">Transmembrane</keyword>
<keyword evidence="3" id="KW-1185">Reference proteome</keyword>
<organism evidence="2 3">
    <name type="scientific">Aliidiomarina haloalkalitolerans</name>
    <dbReference type="NCBI Taxonomy" id="859059"/>
    <lineage>
        <taxon>Bacteria</taxon>
        <taxon>Pseudomonadati</taxon>
        <taxon>Pseudomonadota</taxon>
        <taxon>Gammaproteobacteria</taxon>
        <taxon>Alteromonadales</taxon>
        <taxon>Idiomarinaceae</taxon>
        <taxon>Aliidiomarina</taxon>
    </lineage>
</organism>
<dbReference type="Proteomes" id="UP000288212">
    <property type="component" value="Unassembled WGS sequence"/>
</dbReference>
<dbReference type="AlphaFoldDB" id="A0A432VQ72"/>
<gene>
    <name evidence="2" type="ORF">CWE06_10800</name>
</gene>
<dbReference type="RefSeq" id="WP_126794011.1">
    <property type="nucleotide sequence ID" value="NZ_PIPI01000009.1"/>
</dbReference>
<feature type="transmembrane region" description="Helical" evidence="1">
    <location>
        <begin position="50"/>
        <end position="73"/>
    </location>
</feature>
<comment type="caution">
    <text evidence="2">The sequence shown here is derived from an EMBL/GenBank/DDBJ whole genome shotgun (WGS) entry which is preliminary data.</text>
</comment>
<accession>A0A432VQ72</accession>
<dbReference type="EMBL" id="PIPI01000009">
    <property type="protein sequence ID" value="RUO18339.1"/>
    <property type="molecule type" value="Genomic_DNA"/>
</dbReference>
<sequence>MSFSLIGIFAVILEVVRPYLGLIGLLAIIELGLVILAFRKGNKQQCSLNLKRAIGVGIVAFVVLLLIVPMLTGARHSNLASVIDYLALFGVSLGGAIAVALVIWPLLHVVTQSPAQTK</sequence>
<evidence type="ECO:0000256" key="1">
    <source>
        <dbReference type="SAM" id="Phobius"/>
    </source>
</evidence>
<keyword evidence="1" id="KW-1133">Transmembrane helix</keyword>
<keyword evidence="1" id="KW-0472">Membrane</keyword>
<proteinExistence type="predicted"/>
<evidence type="ECO:0000313" key="2">
    <source>
        <dbReference type="EMBL" id="RUO18339.1"/>
    </source>
</evidence>
<evidence type="ECO:0000313" key="3">
    <source>
        <dbReference type="Proteomes" id="UP000288212"/>
    </source>
</evidence>
<name>A0A432VQ72_9GAMM</name>